<dbReference type="InterPro" id="IPR001279">
    <property type="entry name" value="Metallo-B-lactamas"/>
</dbReference>
<reference evidence="3" key="1">
    <citation type="submission" date="2016-10" db="EMBL/GenBank/DDBJ databases">
        <authorList>
            <person name="Varghese N."/>
            <person name="Submissions S."/>
        </authorList>
    </citation>
    <scope>NUCLEOTIDE SEQUENCE [LARGE SCALE GENOMIC DNA]</scope>
    <source>
        <strain evidence="3">DSM 45501</strain>
    </source>
</reference>
<dbReference type="PANTHER" id="PTHR42951:SF17">
    <property type="entry name" value="METALLO-BETA-LACTAMASE DOMAIN-CONTAINING PROTEIN"/>
    <property type="match status" value="1"/>
</dbReference>
<evidence type="ECO:0000313" key="3">
    <source>
        <dbReference type="Proteomes" id="UP000199165"/>
    </source>
</evidence>
<dbReference type="SUPFAM" id="SSF56281">
    <property type="entry name" value="Metallo-hydrolase/oxidoreductase"/>
    <property type="match status" value="1"/>
</dbReference>
<dbReference type="RefSeq" id="WP_092972641.1">
    <property type="nucleotide sequence ID" value="NZ_FPAT01000001.1"/>
</dbReference>
<accession>A0A1I6X376</accession>
<dbReference type="InterPro" id="IPR050855">
    <property type="entry name" value="NDM-1-like"/>
</dbReference>
<proteinExistence type="predicted"/>
<gene>
    <name evidence="2" type="ORF">SAMN04487904_10195</name>
</gene>
<dbReference type="EMBL" id="FPAT01000001">
    <property type="protein sequence ID" value="SFT32680.1"/>
    <property type="molecule type" value="Genomic_DNA"/>
</dbReference>
<dbReference type="AlphaFoldDB" id="A0A1I6X376"/>
<dbReference type="PANTHER" id="PTHR42951">
    <property type="entry name" value="METALLO-BETA-LACTAMASE DOMAIN-CONTAINING"/>
    <property type="match status" value="1"/>
</dbReference>
<dbReference type="CDD" id="cd07721">
    <property type="entry name" value="yflN-like_MBL-fold"/>
    <property type="match status" value="1"/>
</dbReference>
<sequence>MDIVDLRPDLRMLTSPPGQAYLLRHAGEVLLVDTGRVGDSSTIAAALRDWGLDRDALTRVVLTHWHADHTGALSEVTQWPNVEVFAHHEDAAVIRGHRNGAESVLTTAEDVLHARVADDLPEAPPARVDHEVHDGELLEGISARVIATPGHTPGSIALHLEEAGVLFTGDIAAEYEGQVVLGPFNNDREQARRSFRRLAGLRCDVVCFGHGQPLVGDATTTLHEAATARSVPDPLG</sequence>
<evidence type="ECO:0000259" key="1">
    <source>
        <dbReference type="SMART" id="SM00849"/>
    </source>
</evidence>
<dbReference type="Proteomes" id="UP000199165">
    <property type="component" value="Unassembled WGS sequence"/>
</dbReference>
<dbReference type="STRING" id="995060.SAMN04487904_10195"/>
<evidence type="ECO:0000313" key="2">
    <source>
        <dbReference type="EMBL" id="SFT32680.1"/>
    </source>
</evidence>
<dbReference type="Pfam" id="PF00753">
    <property type="entry name" value="Lactamase_B"/>
    <property type="match status" value="1"/>
</dbReference>
<protein>
    <submittedName>
        <fullName evidence="2">Glyoxylase, beta-lactamase superfamily II</fullName>
    </submittedName>
</protein>
<dbReference type="InterPro" id="IPR036866">
    <property type="entry name" value="RibonucZ/Hydroxyglut_hydro"/>
</dbReference>
<feature type="domain" description="Metallo-beta-lactamase" evidence="1">
    <location>
        <begin position="17"/>
        <end position="210"/>
    </location>
</feature>
<dbReference type="Gene3D" id="3.60.15.10">
    <property type="entry name" value="Ribonuclease Z/Hydroxyacylglutathione hydrolase-like"/>
    <property type="match status" value="1"/>
</dbReference>
<keyword evidence="3" id="KW-1185">Reference proteome</keyword>
<dbReference type="SMART" id="SM00849">
    <property type="entry name" value="Lactamase_B"/>
    <property type="match status" value="1"/>
</dbReference>
<organism evidence="2 3">
    <name type="scientific">Actinopolyspora righensis</name>
    <dbReference type="NCBI Taxonomy" id="995060"/>
    <lineage>
        <taxon>Bacteria</taxon>
        <taxon>Bacillati</taxon>
        <taxon>Actinomycetota</taxon>
        <taxon>Actinomycetes</taxon>
        <taxon>Actinopolysporales</taxon>
        <taxon>Actinopolysporaceae</taxon>
        <taxon>Actinopolyspora</taxon>
        <taxon>Actinopolyspora alba group</taxon>
    </lineage>
</organism>
<name>A0A1I6X376_9ACTN</name>